<dbReference type="AlphaFoldDB" id="A0A6N9VFM7"/>
<evidence type="ECO:0000313" key="3">
    <source>
        <dbReference type="Proteomes" id="UP000471648"/>
    </source>
</evidence>
<dbReference type="RefSeq" id="WP_164358161.1">
    <property type="nucleotide sequence ID" value="NZ_JAAGME010001046.1"/>
</dbReference>
<protein>
    <submittedName>
        <fullName evidence="2">Uncharacterized protein</fullName>
    </submittedName>
</protein>
<evidence type="ECO:0000313" key="2">
    <source>
        <dbReference type="EMBL" id="NEB70272.1"/>
    </source>
</evidence>
<evidence type="ECO:0000256" key="1">
    <source>
        <dbReference type="SAM" id="MobiDB-lite"/>
    </source>
</evidence>
<accession>A0A6N9VFM7</accession>
<dbReference type="Proteomes" id="UP000471648">
    <property type="component" value="Unassembled WGS sequence"/>
</dbReference>
<organism evidence="2 3">
    <name type="scientific">Streptomyces microflavus</name>
    <name type="common">Streptomyces lipmanii</name>
    <dbReference type="NCBI Taxonomy" id="1919"/>
    <lineage>
        <taxon>Bacteria</taxon>
        <taxon>Bacillati</taxon>
        <taxon>Actinomycetota</taxon>
        <taxon>Actinomycetes</taxon>
        <taxon>Kitasatosporales</taxon>
        <taxon>Streptomycetaceae</taxon>
        <taxon>Streptomyces</taxon>
    </lineage>
</organism>
<name>A0A6N9VFM7_STRMI</name>
<feature type="region of interest" description="Disordered" evidence="1">
    <location>
        <begin position="77"/>
        <end position="105"/>
    </location>
</feature>
<sequence length="105" mass="11211">MSDERVTAGLRRQGHQAGRRLVVGWRPGGRSVVTAGPDVLVVMVEVGVWARALELLERSPGVGEAAVEVVRRAMLAQADRLPDPPPPPPRRPASSEGCGGIDWSQ</sequence>
<proteinExistence type="predicted"/>
<gene>
    <name evidence="2" type="ORF">G3I39_24925</name>
</gene>
<comment type="caution">
    <text evidence="2">The sequence shown here is derived from an EMBL/GenBank/DDBJ whole genome shotgun (WGS) entry which is preliminary data.</text>
</comment>
<reference evidence="2 3" key="1">
    <citation type="submission" date="2020-01" db="EMBL/GenBank/DDBJ databases">
        <title>Insect and environment-associated Actinomycetes.</title>
        <authorList>
            <person name="Currrie C."/>
            <person name="Chevrette M."/>
            <person name="Carlson C."/>
            <person name="Stubbendieck R."/>
            <person name="Wendt-Pienkowski E."/>
        </authorList>
    </citation>
    <scope>NUCLEOTIDE SEQUENCE [LARGE SCALE GENOMIC DNA]</scope>
    <source>
        <strain evidence="2 3">SID14438</strain>
    </source>
</reference>
<dbReference type="EMBL" id="JAAGME010001046">
    <property type="protein sequence ID" value="NEB70272.1"/>
    <property type="molecule type" value="Genomic_DNA"/>
</dbReference>